<reference evidence="1 2" key="1">
    <citation type="submission" date="2023-09" db="EMBL/GenBank/DDBJ databases">
        <title>Pyrofollis japonicus gen. nov. sp. nov., a novel member of the family Pyrodictiaceae isolated from the Iheya North hydrothermal field.</title>
        <authorList>
            <person name="Miyazaki U."/>
            <person name="Sanari M."/>
            <person name="Tame A."/>
            <person name="Kitajima M."/>
            <person name="Okamoto A."/>
            <person name="Sawayama S."/>
            <person name="Miyazaki J."/>
            <person name="Takai K."/>
            <person name="Nakagawa S."/>
        </authorList>
    </citation>
    <scope>NUCLEOTIDE SEQUENCE [LARGE SCALE GENOMIC DNA]</scope>
    <source>
        <strain evidence="1 2">AV2</strain>
    </source>
</reference>
<keyword evidence="2" id="KW-1185">Reference proteome</keyword>
<evidence type="ECO:0000313" key="1">
    <source>
        <dbReference type="EMBL" id="BES82871.1"/>
    </source>
</evidence>
<proteinExistence type="predicted"/>
<dbReference type="EMBL" id="AP028907">
    <property type="protein sequence ID" value="BES82871.1"/>
    <property type="molecule type" value="Genomic_DNA"/>
</dbReference>
<evidence type="ECO:0000313" key="2">
    <source>
        <dbReference type="Proteomes" id="UP001341135"/>
    </source>
</evidence>
<organism evidence="1 2">
    <name type="scientific">Pyrodictium abyssi</name>
    <dbReference type="NCBI Taxonomy" id="54256"/>
    <lineage>
        <taxon>Archaea</taxon>
        <taxon>Thermoproteota</taxon>
        <taxon>Thermoprotei</taxon>
        <taxon>Desulfurococcales</taxon>
        <taxon>Pyrodictiaceae</taxon>
        <taxon>Pyrodictium</taxon>
    </lineage>
</organism>
<name>A0ABN6ZRG3_9CREN</name>
<dbReference type="Proteomes" id="UP001341135">
    <property type="component" value="Chromosome"/>
</dbReference>
<accession>A0ABN6ZRG3</accession>
<sequence length="49" mass="5327">MGEEVSNNPGTEGSDTGYAAIEALVKLERLVGERYGDVVESVRQRCQRG</sequence>
<protein>
    <submittedName>
        <fullName evidence="1">Uncharacterized protein</fullName>
    </submittedName>
</protein>
<gene>
    <name evidence="1" type="ORF">PABY_24380</name>
</gene>